<dbReference type="Pfam" id="PF09346">
    <property type="entry name" value="SMI1_KNR4"/>
    <property type="match status" value="1"/>
</dbReference>
<accession>A0ABV3FSP9</accession>
<organism evidence="2 3">
    <name type="scientific">Nocardia aurea</name>
    <dbReference type="NCBI Taxonomy" id="2144174"/>
    <lineage>
        <taxon>Bacteria</taxon>
        <taxon>Bacillati</taxon>
        <taxon>Actinomycetota</taxon>
        <taxon>Actinomycetes</taxon>
        <taxon>Mycobacteriales</taxon>
        <taxon>Nocardiaceae</taxon>
        <taxon>Nocardia</taxon>
    </lineage>
</organism>
<dbReference type="SUPFAM" id="SSF160631">
    <property type="entry name" value="SMI1/KNR4-like"/>
    <property type="match status" value="1"/>
</dbReference>
<name>A0ABV3FSP9_9NOCA</name>
<dbReference type="InterPro" id="IPR037883">
    <property type="entry name" value="Knr4/Smi1-like_sf"/>
</dbReference>
<dbReference type="SMART" id="SM00860">
    <property type="entry name" value="SMI1_KNR4"/>
    <property type="match status" value="1"/>
</dbReference>
<protein>
    <submittedName>
        <fullName evidence="2">SMI1/KNR4 family protein</fullName>
    </submittedName>
</protein>
<dbReference type="Gene3D" id="3.40.1580.10">
    <property type="entry name" value="SMI1/KNR4-like"/>
    <property type="match status" value="1"/>
</dbReference>
<dbReference type="EMBL" id="JBFAKC010000005">
    <property type="protein sequence ID" value="MEV0708444.1"/>
    <property type="molecule type" value="Genomic_DNA"/>
</dbReference>
<gene>
    <name evidence="2" type="ORF">AB0I48_12825</name>
</gene>
<sequence length="429" mass="48509">MNWRPWLELWSEEWIASRDPDELDPDVVRQRWLGYAPAAETDVAAVEQRLGLRLPPSYRSFLLTTDGWRHAGEFVWKMRDTTNLGWLRDLEPSWESWADLITEPPVDAPGNPFGRGLLISLYADVGVLFLDPADRDENGEWAAYSVFSSGQFPQRYPSFTALMESKYQSLHQLRQPAGKTRDKWDLVAEQARGEALSGDIDTAMAALEKAQHFGQSRATVLQTQLQMFLATSSSPYEASRILSRLLPLAPVPDGFFTGPLFTDEFLPCMFLQHAHKEPWYASALDKAQYLADRALTQHRVALERAQKHADDEHSQDSALEIAQLLEITQNDPGLEIGRAVNEYRARIQEPGYQLTYGNQAFDTAVRNALAQHHSDPATLWQALETAMTHWRPRTPDHIAPVALLADPVLAYSLTPERGRALLTEPRIGR</sequence>
<evidence type="ECO:0000313" key="3">
    <source>
        <dbReference type="Proteomes" id="UP001551695"/>
    </source>
</evidence>
<dbReference type="InterPro" id="IPR018958">
    <property type="entry name" value="Knr4/Smi1-like_dom"/>
</dbReference>
<comment type="caution">
    <text evidence="2">The sequence shown here is derived from an EMBL/GenBank/DDBJ whole genome shotgun (WGS) entry which is preliminary data.</text>
</comment>
<proteinExistence type="predicted"/>
<feature type="domain" description="Knr4/Smi1-like" evidence="1">
    <location>
        <begin position="37"/>
        <end position="165"/>
    </location>
</feature>
<evidence type="ECO:0000259" key="1">
    <source>
        <dbReference type="SMART" id="SM00860"/>
    </source>
</evidence>
<dbReference type="RefSeq" id="WP_357783210.1">
    <property type="nucleotide sequence ID" value="NZ_JBFAKC010000005.1"/>
</dbReference>
<dbReference type="Proteomes" id="UP001551695">
    <property type="component" value="Unassembled WGS sequence"/>
</dbReference>
<keyword evidence="3" id="KW-1185">Reference proteome</keyword>
<evidence type="ECO:0000313" key="2">
    <source>
        <dbReference type="EMBL" id="MEV0708444.1"/>
    </source>
</evidence>
<reference evidence="2 3" key="1">
    <citation type="submission" date="2024-06" db="EMBL/GenBank/DDBJ databases">
        <title>The Natural Products Discovery Center: Release of the First 8490 Sequenced Strains for Exploring Actinobacteria Biosynthetic Diversity.</title>
        <authorList>
            <person name="Kalkreuter E."/>
            <person name="Kautsar S.A."/>
            <person name="Yang D."/>
            <person name="Bader C.D."/>
            <person name="Teijaro C.N."/>
            <person name="Fluegel L."/>
            <person name="Davis C.M."/>
            <person name="Simpson J.R."/>
            <person name="Lauterbach L."/>
            <person name="Steele A.D."/>
            <person name="Gui C."/>
            <person name="Meng S."/>
            <person name="Li G."/>
            <person name="Viehrig K."/>
            <person name="Ye F."/>
            <person name="Su P."/>
            <person name="Kiefer A.F."/>
            <person name="Nichols A."/>
            <person name="Cepeda A.J."/>
            <person name="Yan W."/>
            <person name="Fan B."/>
            <person name="Jiang Y."/>
            <person name="Adhikari A."/>
            <person name="Zheng C.-J."/>
            <person name="Schuster L."/>
            <person name="Cowan T.M."/>
            <person name="Smanski M.J."/>
            <person name="Chevrette M.G."/>
            <person name="De Carvalho L.P.S."/>
            <person name="Shen B."/>
        </authorList>
    </citation>
    <scope>NUCLEOTIDE SEQUENCE [LARGE SCALE GENOMIC DNA]</scope>
    <source>
        <strain evidence="2 3">NPDC050403</strain>
    </source>
</reference>